<keyword evidence="14" id="KW-1185">Reference proteome</keyword>
<keyword evidence="3" id="KW-0597">Phosphoprotein</keyword>
<dbReference type="Proteomes" id="UP001529338">
    <property type="component" value="Unassembled WGS sequence"/>
</dbReference>
<dbReference type="PANTHER" id="PTHR24421:SF10">
    <property type="entry name" value="NITRATE_NITRITE SENSOR PROTEIN NARQ"/>
    <property type="match status" value="1"/>
</dbReference>
<dbReference type="PANTHER" id="PTHR24421">
    <property type="entry name" value="NITRATE/NITRITE SENSOR PROTEIN NARX-RELATED"/>
    <property type="match status" value="1"/>
</dbReference>
<feature type="compositionally biased region" description="Low complexity" evidence="9">
    <location>
        <begin position="369"/>
        <end position="389"/>
    </location>
</feature>
<keyword evidence="10" id="KW-0472">Membrane</keyword>
<feature type="transmembrane region" description="Helical" evidence="10">
    <location>
        <begin position="139"/>
        <end position="158"/>
    </location>
</feature>
<keyword evidence="8" id="KW-0902">Two-component regulatory system</keyword>
<protein>
    <recommendedName>
        <fullName evidence="2">histidine kinase</fullName>
        <ecNumber evidence="2">2.7.13.3</ecNumber>
    </recommendedName>
</protein>
<evidence type="ECO:0000256" key="5">
    <source>
        <dbReference type="ARBA" id="ARBA00022741"/>
    </source>
</evidence>
<dbReference type="InterPro" id="IPR011712">
    <property type="entry name" value="Sig_transdc_His_kin_sub3_dim/P"/>
</dbReference>
<keyword evidence="5" id="KW-0547">Nucleotide-binding</keyword>
<evidence type="ECO:0000256" key="6">
    <source>
        <dbReference type="ARBA" id="ARBA00022777"/>
    </source>
</evidence>
<dbReference type="Gene3D" id="1.20.5.1930">
    <property type="match status" value="1"/>
</dbReference>
<comment type="catalytic activity">
    <reaction evidence="1">
        <text>ATP + protein L-histidine = ADP + protein N-phospho-L-histidine.</text>
        <dbReference type="EC" id="2.7.13.3"/>
    </reaction>
</comment>
<dbReference type="SUPFAM" id="SSF55874">
    <property type="entry name" value="ATPase domain of HSP90 chaperone/DNA topoisomerase II/histidine kinase"/>
    <property type="match status" value="1"/>
</dbReference>
<accession>A0ABT7SKE6</accession>
<dbReference type="InterPro" id="IPR003594">
    <property type="entry name" value="HATPase_dom"/>
</dbReference>
<evidence type="ECO:0000259" key="12">
    <source>
        <dbReference type="Pfam" id="PF07730"/>
    </source>
</evidence>
<comment type="caution">
    <text evidence="13">The sequence shown here is derived from an EMBL/GenBank/DDBJ whole genome shotgun (WGS) entry which is preliminary data.</text>
</comment>
<name>A0ABT7SKE6_9CELL</name>
<feature type="domain" description="Histidine kinase/HSP90-like ATPase" evidence="11">
    <location>
        <begin position="324"/>
        <end position="436"/>
    </location>
</feature>
<dbReference type="Gene3D" id="3.30.565.10">
    <property type="entry name" value="Histidine kinase-like ATPase, C-terminal domain"/>
    <property type="match status" value="1"/>
</dbReference>
<feature type="transmembrane region" description="Helical" evidence="10">
    <location>
        <begin position="110"/>
        <end position="132"/>
    </location>
</feature>
<feature type="domain" description="Signal transduction histidine kinase subgroup 3 dimerisation and phosphoacceptor" evidence="12">
    <location>
        <begin position="209"/>
        <end position="274"/>
    </location>
</feature>
<organism evidence="13 14">
    <name type="scientific">Cellulomonas alba</name>
    <dbReference type="NCBI Taxonomy" id="3053467"/>
    <lineage>
        <taxon>Bacteria</taxon>
        <taxon>Bacillati</taxon>
        <taxon>Actinomycetota</taxon>
        <taxon>Actinomycetes</taxon>
        <taxon>Micrococcales</taxon>
        <taxon>Cellulomonadaceae</taxon>
        <taxon>Cellulomonas</taxon>
    </lineage>
</organism>
<dbReference type="InterPro" id="IPR036890">
    <property type="entry name" value="HATPase_C_sf"/>
</dbReference>
<gene>
    <name evidence="13" type="ORF">QRT04_13715</name>
</gene>
<feature type="compositionally biased region" description="Basic and acidic residues" evidence="9">
    <location>
        <begin position="1"/>
        <end position="10"/>
    </location>
</feature>
<dbReference type="EMBL" id="JAUCGQ010000002">
    <property type="protein sequence ID" value="MDM7855989.1"/>
    <property type="molecule type" value="Genomic_DNA"/>
</dbReference>
<evidence type="ECO:0000256" key="8">
    <source>
        <dbReference type="ARBA" id="ARBA00023012"/>
    </source>
</evidence>
<evidence type="ECO:0000256" key="4">
    <source>
        <dbReference type="ARBA" id="ARBA00022679"/>
    </source>
</evidence>
<keyword evidence="6 13" id="KW-0418">Kinase</keyword>
<keyword evidence="10" id="KW-1133">Transmembrane helix</keyword>
<proteinExistence type="predicted"/>
<dbReference type="GO" id="GO:0016301">
    <property type="term" value="F:kinase activity"/>
    <property type="evidence" value="ECO:0007669"/>
    <property type="project" value="UniProtKB-KW"/>
</dbReference>
<sequence length="439" mass="44989">MPYPRPDDAHAWGPPGARGGPWGPPWSRGDLDPDRRRRLRTAALTVPATALALVVLAGSSVANHFSHPPRALDALGYLLLLVAPACLPALGLGGRAAAVASVVAGAGVGAYLLLGYAFGPVVLPLVVVVVVLGASRRRVVSWTVAGLGVAAVVARGLADPTARPTSLVVWTTALLAAGLLGEGARGRGERMRAVQAVRVSREEAAATAERLRIARDLHDVLAHSLSAISVQAGVGLHLMDREPEQAREALRNIRATSVGALDEVREVLGILRADGEAPPREPAVTAAVDLVPGLLDAARTGGLVVDDRLDRAVLAGLDDDRASVLVRALQEALTNVRRHAGERPRVDARLVADAGVVRLEVVDDGGRAAASGGVGAGRASSSGRGSGSDVLSPGQPDGRPEGFGLRGMRERVEALGGTVGAGARGTGWAVVVELPRGAS</sequence>
<evidence type="ECO:0000259" key="11">
    <source>
        <dbReference type="Pfam" id="PF02518"/>
    </source>
</evidence>
<feature type="transmembrane region" description="Helical" evidence="10">
    <location>
        <begin position="74"/>
        <end position="98"/>
    </location>
</feature>
<reference evidence="13 14" key="1">
    <citation type="submission" date="2023-06" db="EMBL/GenBank/DDBJ databases">
        <title>Cellulomonas sp. MW4 Whole genome sequence.</title>
        <authorList>
            <person name="Park S."/>
        </authorList>
    </citation>
    <scope>NUCLEOTIDE SEQUENCE [LARGE SCALE GENOMIC DNA]</scope>
    <source>
        <strain evidence="13 14">MW4</strain>
    </source>
</reference>
<evidence type="ECO:0000256" key="9">
    <source>
        <dbReference type="SAM" id="MobiDB-lite"/>
    </source>
</evidence>
<dbReference type="CDD" id="cd16917">
    <property type="entry name" value="HATPase_UhpB-NarQ-NarX-like"/>
    <property type="match status" value="1"/>
</dbReference>
<dbReference type="RefSeq" id="WP_289456061.1">
    <property type="nucleotide sequence ID" value="NZ_JAUCGQ010000002.1"/>
</dbReference>
<evidence type="ECO:0000313" key="13">
    <source>
        <dbReference type="EMBL" id="MDM7855989.1"/>
    </source>
</evidence>
<evidence type="ECO:0000256" key="10">
    <source>
        <dbReference type="SAM" id="Phobius"/>
    </source>
</evidence>
<evidence type="ECO:0000313" key="14">
    <source>
        <dbReference type="Proteomes" id="UP001529338"/>
    </source>
</evidence>
<keyword evidence="10" id="KW-0812">Transmembrane</keyword>
<feature type="region of interest" description="Disordered" evidence="9">
    <location>
        <begin position="1"/>
        <end position="31"/>
    </location>
</feature>
<keyword evidence="7" id="KW-0067">ATP-binding</keyword>
<evidence type="ECO:0000256" key="7">
    <source>
        <dbReference type="ARBA" id="ARBA00022840"/>
    </source>
</evidence>
<feature type="transmembrane region" description="Helical" evidence="10">
    <location>
        <begin position="42"/>
        <end position="62"/>
    </location>
</feature>
<dbReference type="InterPro" id="IPR050482">
    <property type="entry name" value="Sensor_HK_TwoCompSys"/>
</dbReference>
<dbReference type="Pfam" id="PF02518">
    <property type="entry name" value="HATPase_c"/>
    <property type="match status" value="1"/>
</dbReference>
<feature type="region of interest" description="Disordered" evidence="9">
    <location>
        <begin position="369"/>
        <end position="404"/>
    </location>
</feature>
<keyword evidence="4" id="KW-0808">Transferase</keyword>
<evidence type="ECO:0000256" key="3">
    <source>
        <dbReference type="ARBA" id="ARBA00022553"/>
    </source>
</evidence>
<evidence type="ECO:0000256" key="2">
    <source>
        <dbReference type="ARBA" id="ARBA00012438"/>
    </source>
</evidence>
<dbReference type="Pfam" id="PF07730">
    <property type="entry name" value="HisKA_3"/>
    <property type="match status" value="1"/>
</dbReference>
<evidence type="ECO:0000256" key="1">
    <source>
        <dbReference type="ARBA" id="ARBA00000085"/>
    </source>
</evidence>
<dbReference type="EC" id="2.7.13.3" evidence="2"/>